<evidence type="ECO:0000259" key="16">
    <source>
        <dbReference type="Pfam" id="PF00675"/>
    </source>
</evidence>
<comment type="function">
    <text evidence="2">Endopeptidase that degrades small peptides of less than 7 kDa, such as glucagon and insulin.</text>
</comment>
<evidence type="ECO:0000313" key="21">
    <source>
        <dbReference type="Proteomes" id="UP000229740"/>
    </source>
</evidence>
<comment type="similarity">
    <text evidence="3 14">Belongs to the peptidase M16 family.</text>
</comment>
<keyword evidence="15" id="KW-0732">Signal</keyword>
<sequence length="935" mass="104563">MMKTKRTLLFFSVVLSVTTTVYADTEQTPQSAVAKSSQPDMIKSANDQRDYAYAKLKNGLKLLVISDKEAQRAAAAVDVKAGSANEPDTYPGLAHFLEHMLFLGTDQYPSPDDFMDYITAHGGSNNAYTGFDQTNYHFSIDPKYLHGALKRFARFFVAPLMDEKYVTREREAVNSEYQAKISEPFWRDADVFKHAINPQHPYARFNVGSLETLPADTVRPALLEFYKKYYSADRMSVVIIGNESTDTLLKWGRALFAEVPQRDNAGDIDIKETLFGGKTLPILIKNTSLQSDKTLRLNFEIPYETQDKYVQVSAFLSHNLAYEGQDGLVDTLKSLGYISSLIAGELQVLGHEMTFSIIARLTDKGYQNTDKVLAVIFDYINLLRADKGGKERYDEIATIAKTDFQFSEKGRAIDEASELAKRLNMYPVRDVLAIDSIYKGYETATMDKYLSAMTPEAAIVQLTAPDIESEQQTYYFNVPYSIEALDPKAISTLSKAEKEAVKGMHVPSSNPFIADDYSLQSAKIKSKNETLDNGIELYYKHDTSFDVPRSSVQISLQPTAKLSMTETTAMVLLSKLLTEQLTGALYDASVAGLNADIGTGNIALTVSLKGYQQKMPELLTAILAQLQNLSLDKITFERVKTTYRQNLQNFARKMPYEQTLYYLNKEIVQHMSLPDERLAVLDAIDEKNVMAVKDKILASLAVRMMVYGNNNYAQAKTLAETIASHLPKTELHNQWQKNSAIVLAENLDVSFTVPHEDNTVSYYIQSGKGYKARAELGLLGKLIEAPFYNDLRTEKQLGYIVFAYPKVSYDRAGFGFTVESPVATADELEKHILNFNDTFAKSLAELSEEEFAETKSIFKTELLQAPESLMAAAKRYWTDILTTGETASSRKALAKAVDEIELKAFVTSMQAMFKDGKHVSIKALPDVKADSKAAK</sequence>
<keyword evidence="10" id="KW-0482">Metalloprotease</keyword>
<comment type="cofactor">
    <cofactor evidence="1">
        <name>Zn(2+)</name>
        <dbReference type="ChEBI" id="CHEBI:29105"/>
    </cofactor>
</comment>
<evidence type="ECO:0000256" key="2">
    <source>
        <dbReference type="ARBA" id="ARBA00002184"/>
    </source>
</evidence>
<evidence type="ECO:0000256" key="9">
    <source>
        <dbReference type="ARBA" id="ARBA00022833"/>
    </source>
</evidence>
<evidence type="ECO:0000256" key="11">
    <source>
        <dbReference type="ARBA" id="ARBA00029597"/>
    </source>
</evidence>
<dbReference type="PANTHER" id="PTHR43690:SF18">
    <property type="entry name" value="INSULIN-DEGRADING ENZYME-RELATED"/>
    <property type="match status" value="1"/>
</dbReference>
<feature type="domain" description="Coenzyme PQQ synthesis protein F-like C-terminal lobe" evidence="19">
    <location>
        <begin position="778"/>
        <end position="877"/>
    </location>
</feature>
<feature type="domain" description="Peptidase M16 middle/third" evidence="18">
    <location>
        <begin position="404"/>
        <end position="678"/>
    </location>
</feature>
<dbReference type="InterPro" id="IPR001431">
    <property type="entry name" value="Pept_M16_Zn_BS"/>
</dbReference>
<feature type="domain" description="Peptidase M16 C-terminal" evidence="17">
    <location>
        <begin position="220"/>
        <end position="394"/>
    </location>
</feature>
<dbReference type="InterPro" id="IPR007863">
    <property type="entry name" value="Peptidase_M16_C"/>
</dbReference>
<dbReference type="Pfam" id="PF16187">
    <property type="entry name" value="Peptidase_M16_M"/>
    <property type="match status" value="1"/>
</dbReference>
<dbReference type="GO" id="GO:0004222">
    <property type="term" value="F:metalloendopeptidase activity"/>
    <property type="evidence" value="ECO:0007669"/>
    <property type="project" value="UniProtKB-EC"/>
</dbReference>
<evidence type="ECO:0000256" key="10">
    <source>
        <dbReference type="ARBA" id="ARBA00023049"/>
    </source>
</evidence>
<dbReference type="Gene3D" id="3.30.830.10">
    <property type="entry name" value="Metalloenzyme, LuxS/M16 peptidase-like"/>
    <property type="match status" value="4"/>
</dbReference>
<proteinExistence type="inferred from homology"/>
<dbReference type="PANTHER" id="PTHR43690">
    <property type="entry name" value="NARDILYSIN"/>
    <property type="match status" value="1"/>
</dbReference>
<evidence type="ECO:0000256" key="1">
    <source>
        <dbReference type="ARBA" id="ARBA00001947"/>
    </source>
</evidence>
<dbReference type="GO" id="GO:0006508">
    <property type="term" value="P:proteolysis"/>
    <property type="evidence" value="ECO:0007669"/>
    <property type="project" value="UniProtKB-KW"/>
</dbReference>
<evidence type="ECO:0000256" key="5">
    <source>
        <dbReference type="ARBA" id="ARBA00017565"/>
    </source>
</evidence>
<dbReference type="SUPFAM" id="SSF63411">
    <property type="entry name" value="LuxS/MPP-like metallohydrolase"/>
    <property type="match status" value="4"/>
</dbReference>
<keyword evidence="6" id="KW-0645">Protease</keyword>
<dbReference type="EMBL" id="PDPS01000025">
    <property type="protein sequence ID" value="PID57753.1"/>
    <property type="molecule type" value="Genomic_DNA"/>
</dbReference>
<protein>
    <recommendedName>
        <fullName evidence="5">Protease 3</fullName>
        <ecNumber evidence="4">3.4.24.55</ecNumber>
    </recommendedName>
    <alternativeName>
        <fullName evidence="13">Pitrilysin</fullName>
    </alternativeName>
    <alternativeName>
        <fullName evidence="12">Protease III</fullName>
    </alternativeName>
    <alternativeName>
        <fullName evidence="11">Protease pi</fullName>
    </alternativeName>
</protein>
<evidence type="ECO:0000256" key="8">
    <source>
        <dbReference type="ARBA" id="ARBA00022801"/>
    </source>
</evidence>
<evidence type="ECO:0000256" key="4">
    <source>
        <dbReference type="ARBA" id="ARBA00012449"/>
    </source>
</evidence>
<dbReference type="GO" id="GO:0046872">
    <property type="term" value="F:metal ion binding"/>
    <property type="evidence" value="ECO:0007669"/>
    <property type="project" value="UniProtKB-KW"/>
</dbReference>
<evidence type="ECO:0000256" key="6">
    <source>
        <dbReference type="ARBA" id="ARBA00022670"/>
    </source>
</evidence>
<reference evidence="20 21" key="1">
    <citation type="submission" date="2017-10" db="EMBL/GenBank/DDBJ databases">
        <title>Novel microbial diversity and functional potential in the marine mammal oral microbiome.</title>
        <authorList>
            <person name="Dudek N.K."/>
            <person name="Sun C.L."/>
            <person name="Burstein D."/>
            <person name="Kantor R.S."/>
            <person name="Aliaga Goltsman D.S."/>
            <person name="Bik E.M."/>
            <person name="Thomas B.C."/>
            <person name="Banfield J.F."/>
            <person name="Relman D.A."/>
        </authorList>
    </citation>
    <scope>NUCLEOTIDE SEQUENCE [LARGE SCALE GENOMIC DNA]</scope>
    <source>
        <strain evidence="20">DOLZORAL124_49_17</strain>
    </source>
</reference>
<feature type="domain" description="Peptidase M16 N-terminal" evidence="16">
    <location>
        <begin position="63"/>
        <end position="198"/>
    </location>
</feature>
<dbReference type="PROSITE" id="PS00143">
    <property type="entry name" value="INSULINASE"/>
    <property type="match status" value="1"/>
</dbReference>
<evidence type="ECO:0000259" key="18">
    <source>
        <dbReference type="Pfam" id="PF16187"/>
    </source>
</evidence>
<keyword evidence="7" id="KW-0479">Metal-binding</keyword>
<evidence type="ECO:0000256" key="3">
    <source>
        <dbReference type="ARBA" id="ARBA00007261"/>
    </source>
</evidence>
<dbReference type="InterPro" id="IPR054734">
    <property type="entry name" value="PqqF-like_C_4"/>
</dbReference>
<dbReference type="InterPro" id="IPR011765">
    <property type="entry name" value="Pept_M16_N"/>
</dbReference>
<dbReference type="Pfam" id="PF22456">
    <property type="entry name" value="PqqF-like_C_4"/>
    <property type="match status" value="1"/>
</dbReference>
<dbReference type="Pfam" id="PF00675">
    <property type="entry name" value="Peptidase_M16"/>
    <property type="match status" value="1"/>
</dbReference>
<name>A0A2G6E6N3_9BACT</name>
<gene>
    <name evidence="20" type="ORF">CSB45_05880</name>
</gene>
<evidence type="ECO:0000259" key="19">
    <source>
        <dbReference type="Pfam" id="PF22456"/>
    </source>
</evidence>
<dbReference type="InterPro" id="IPR050626">
    <property type="entry name" value="Peptidase_M16"/>
</dbReference>
<keyword evidence="8" id="KW-0378">Hydrolase</keyword>
<dbReference type="Proteomes" id="UP000229740">
    <property type="component" value="Unassembled WGS sequence"/>
</dbReference>
<accession>A0A2G6E6N3</accession>
<dbReference type="InterPro" id="IPR032632">
    <property type="entry name" value="Peptidase_M16_M"/>
</dbReference>
<evidence type="ECO:0000259" key="17">
    <source>
        <dbReference type="Pfam" id="PF05193"/>
    </source>
</evidence>
<evidence type="ECO:0000256" key="15">
    <source>
        <dbReference type="SAM" id="SignalP"/>
    </source>
</evidence>
<dbReference type="EC" id="3.4.24.55" evidence="4"/>
<evidence type="ECO:0000256" key="13">
    <source>
        <dbReference type="ARBA" id="ARBA00033450"/>
    </source>
</evidence>
<evidence type="ECO:0000256" key="7">
    <source>
        <dbReference type="ARBA" id="ARBA00022723"/>
    </source>
</evidence>
<organism evidence="20 21">
    <name type="scientific">candidate division KSB3 bacterium</name>
    <dbReference type="NCBI Taxonomy" id="2044937"/>
    <lineage>
        <taxon>Bacteria</taxon>
        <taxon>candidate division KSB3</taxon>
    </lineage>
</organism>
<dbReference type="Pfam" id="PF05193">
    <property type="entry name" value="Peptidase_M16_C"/>
    <property type="match status" value="1"/>
</dbReference>
<keyword evidence="9" id="KW-0862">Zinc</keyword>
<feature type="chain" id="PRO_5014978796" description="Protease 3" evidence="15">
    <location>
        <begin position="24"/>
        <end position="935"/>
    </location>
</feature>
<dbReference type="GO" id="GO:0005737">
    <property type="term" value="C:cytoplasm"/>
    <property type="evidence" value="ECO:0007669"/>
    <property type="project" value="UniProtKB-ARBA"/>
</dbReference>
<dbReference type="InterPro" id="IPR011249">
    <property type="entry name" value="Metalloenz_LuxS/M16"/>
</dbReference>
<dbReference type="AlphaFoldDB" id="A0A2G6E6N3"/>
<evidence type="ECO:0000256" key="14">
    <source>
        <dbReference type="RuleBase" id="RU004447"/>
    </source>
</evidence>
<evidence type="ECO:0000256" key="12">
    <source>
        <dbReference type="ARBA" id="ARBA00031184"/>
    </source>
</evidence>
<evidence type="ECO:0000313" key="20">
    <source>
        <dbReference type="EMBL" id="PID57753.1"/>
    </source>
</evidence>
<dbReference type="FunFam" id="3.30.830.10:FF:000012">
    <property type="entry name" value="Protease 3"/>
    <property type="match status" value="1"/>
</dbReference>
<comment type="caution">
    <text evidence="20">The sequence shown here is derived from an EMBL/GenBank/DDBJ whole genome shotgun (WGS) entry which is preliminary data.</text>
</comment>
<feature type="signal peptide" evidence="15">
    <location>
        <begin position="1"/>
        <end position="23"/>
    </location>
</feature>